<dbReference type="InterPro" id="IPR013078">
    <property type="entry name" value="His_Pase_superF_clade-1"/>
</dbReference>
<dbReference type="PROSITE" id="PS00175">
    <property type="entry name" value="PG_MUTASE"/>
    <property type="match status" value="1"/>
</dbReference>
<gene>
    <name evidence="2" type="ORF">ACFOD7_08450</name>
</gene>
<proteinExistence type="predicted"/>
<evidence type="ECO:0000256" key="1">
    <source>
        <dbReference type="ARBA" id="ARBA00022801"/>
    </source>
</evidence>
<accession>A0ABV7II77</accession>
<protein>
    <submittedName>
        <fullName evidence="2">Histidine phosphatase family protein</fullName>
    </submittedName>
</protein>
<sequence length="185" mass="20070">MILPHRPFCLIRHGQTDANRDGIIAGRIEARLTDQGRAAARALADHAWTQPFTLFTSPQDRARETARLAFPSHTARIVEDLRERDWGIFEGRPVAKLPSRTSTPEGGEGWPDMLIRIGAALSGCMAMAGDTLPVIVAHSGVIRAARALTGRDFNGPSAPNATPLLYSVVSGSWQEQPLLAARMVL</sequence>
<reference evidence="3" key="1">
    <citation type="journal article" date="2019" name="Int. J. Syst. Evol. Microbiol.">
        <title>The Global Catalogue of Microorganisms (GCM) 10K type strain sequencing project: providing services to taxonomists for standard genome sequencing and annotation.</title>
        <authorList>
            <consortium name="The Broad Institute Genomics Platform"/>
            <consortium name="The Broad Institute Genome Sequencing Center for Infectious Disease"/>
            <person name="Wu L."/>
            <person name="Ma J."/>
        </authorList>
    </citation>
    <scope>NUCLEOTIDE SEQUENCE [LARGE SCALE GENOMIC DNA]</scope>
    <source>
        <strain evidence="3">KCTC 52239</strain>
    </source>
</reference>
<dbReference type="CDD" id="cd07067">
    <property type="entry name" value="HP_PGM_like"/>
    <property type="match status" value="1"/>
</dbReference>
<evidence type="ECO:0000313" key="2">
    <source>
        <dbReference type="EMBL" id="MFC3168077.1"/>
    </source>
</evidence>
<keyword evidence="3" id="KW-1185">Reference proteome</keyword>
<organism evidence="2 3">
    <name type="scientific">Paracoccus fontiphilus</name>
    <dbReference type="NCBI Taxonomy" id="1815556"/>
    <lineage>
        <taxon>Bacteria</taxon>
        <taxon>Pseudomonadati</taxon>
        <taxon>Pseudomonadota</taxon>
        <taxon>Alphaproteobacteria</taxon>
        <taxon>Rhodobacterales</taxon>
        <taxon>Paracoccaceae</taxon>
        <taxon>Paracoccus</taxon>
    </lineage>
</organism>
<dbReference type="Proteomes" id="UP001595557">
    <property type="component" value="Unassembled WGS sequence"/>
</dbReference>
<dbReference type="EMBL" id="JBHRTE010000038">
    <property type="protein sequence ID" value="MFC3168077.1"/>
    <property type="molecule type" value="Genomic_DNA"/>
</dbReference>
<keyword evidence="1" id="KW-0378">Hydrolase</keyword>
<dbReference type="Gene3D" id="3.40.50.1240">
    <property type="entry name" value="Phosphoglycerate mutase-like"/>
    <property type="match status" value="1"/>
</dbReference>
<evidence type="ECO:0000313" key="3">
    <source>
        <dbReference type="Proteomes" id="UP001595557"/>
    </source>
</evidence>
<dbReference type="SUPFAM" id="SSF53254">
    <property type="entry name" value="Phosphoglycerate mutase-like"/>
    <property type="match status" value="1"/>
</dbReference>
<dbReference type="PANTHER" id="PTHR46517">
    <property type="entry name" value="FRUCTOSE-2,6-BISPHOSPHATASE TIGAR"/>
    <property type="match status" value="1"/>
</dbReference>
<name>A0ABV7II77_9RHOB</name>
<comment type="caution">
    <text evidence="2">The sequence shown here is derived from an EMBL/GenBank/DDBJ whole genome shotgun (WGS) entry which is preliminary data.</text>
</comment>
<dbReference type="RefSeq" id="WP_377706980.1">
    <property type="nucleotide sequence ID" value="NZ_JBHRTE010000038.1"/>
</dbReference>
<dbReference type="InterPro" id="IPR051695">
    <property type="entry name" value="Phosphoglycerate_Mutase"/>
</dbReference>
<dbReference type="SMART" id="SM00855">
    <property type="entry name" value="PGAM"/>
    <property type="match status" value="1"/>
</dbReference>
<dbReference type="Pfam" id="PF00300">
    <property type="entry name" value="His_Phos_1"/>
    <property type="match status" value="1"/>
</dbReference>
<dbReference type="InterPro" id="IPR001345">
    <property type="entry name" value="PG/BPGM_mutase_AS"/>
</dbReference>
<dbReference type="InterPro" id="IPR029033">
    <property type="entry name" value="His_PPase_superfam"/>
</dbReference>
<dbReference type="PANTHER" id="PTHR46517:SF1">
    <property type="entry name" value="FRUCTOSE-2,6-BISPHOSPHATASE TIGAR"/>
    <property type="match status" value="1"/>
</dbReference>